<evidence type="ECO:0000313" key="1">
    <source>
        <dbReference type="EMBL" id="DAD71600.1"/>
    </source>
</evidence>
<name>A0A8S5LNZ1_9CAUD</name>
<protein>
    <submittedName>
        <fullName evidence="1">Uncharacterized protein</fullName>
    </submittedName>
</protein>
<reference evidence="1" key="1">
    <citation type="journal article" date="2021" name="Proc. Natl. Acad. Sci. U.S.A.">
        <title>A Catalog of Tens of Thousands of Viruses from Human Metagenomes Reveals Hidden Associations with Chronic Diseases.</title>
        <authorList>
            <person name="Tisza M.J."/>
            <person name="Buck C.B."/>
        </authorList>
    </citation>
    <scope>NUCLEOTIDE SEQUENCE</scope>
    <source>
        <strain evidence="1">CtNNQ1</strain>
    </source>
</reference>
<accession>A0A8S5LNZ1</accession>
<dbReference type="EMBL" id="BK015884">
    <property type="protein sequence ID" value="DAD71600.1"/>
    <property type="molecule type" value="Genomic_DNA"/>
</dbReference>
<sequence>MIDLFELNNIIGLDIARKNVLVTLVDGRCALVDLKRRVFVVEILLDSFYKWMEFPNSPSEDDIDTVREILQHPENVGYGPLAEKYMSNPKVKSDFDKMKKDAGYNY</sequence>
<organism evidence="1">
    <name type="scientific">Siphoviridae sp. ctNNQ1</name>
    <dbReference type="NCBI Taxonomy" id="2827571"/>
    <lineage>
        <taxon>Viruses</taxon>
        <taxon>Duplodnaviria</taxon>
        <taxon>Heunggongvirae</taxon>
        <taxon>Uroviricota</taxon>
        <taxon>Caudoviricetes</taxon>
    </lineage>
</organism>
<proteinExistence type="predicted"/>